<proteinExistence type="predicted"/>
<dbReference type="OrthoDB" id="5149710at2"/>
<comment type="caution">
    <text evidence="2">The sequence shown here is derived from an EMBL/GenBank/DDBJ whole genome shotgun (WGS) entry which is preliminary data.</text>
</comment>
<dbReference type="RefSeq" id="WP_098482502.1">
    <property type="nucleotide sequence ID" value="NZ_PDJI01000004.1"/>
</dbReference>
<sequence>MVQTPEPHTYELPPAAPFSNHGRTKAAWVLMWGVCLGFLVAGVGLILANDMVAIAGAAVVVVSVILSVVMRGMGLGQPAPRVPEETANKDWYSA</sequence>
<organism evidence="2 3">
    <name type="scientific">Georgenia soli</name>
    <dbReference type="NCBI Taxonomy" id="638953"/>
    <lineage>
        <taxon>Bacteria</taxon>
        <taxon>Bacillati</taxon>
        <taxon>Actinomycetota</taxon>
        <taxon>Actinomycetes</taxon>
        <taxon>Micrococcales</taxon>
        <taxon>Bogoriellaceae</taxon>
        <taxon>Georgenia</taxon>
    </lineage>
</organism>
<dbReference type="Proteomes" id="UP000222106">
    <property type="component" value="Unassembled WGS sequence"/>
</dbReference>
<keyword evidence="1" id="KW-0472">Membrane</keyword>
<evidence type="ECO:0000313" key="3">
    <source>
        <dbReference type="Proteomes" id="UP000222106"/>
    </source>
</evidence>
<keyword evidence="3" id="KW-1185">Reference proteome</keyword>
<gene>
    <name evidence="2" type="ORF">ATJ97_0655</name>
</gene>
<evidence type="ECO:0000313" key="2">
    <source>
        <dbReference type="EMBL" id="PFG38183.1"/>
    </source>
</evidence>
<dbReference type="NCBIfam" id="NF041681">
    <property type="entry name" value="HGxxPAAW"/>
    <property type="match status" value="1"/>
</dbReference>
<reference evidence="2 3" key="1">
    <citation type="submission" date="2017-10" db="EMBL/GenBank/DDBJ databases">
        <title>Sequencing the genomes of 1000 actinobacteria strains.</title>
        <authorList>
            <person name="Klenk H.-P."/>
        </authorList>
    </citation>
    <scope>NUCLEOTIDE SEQUENCE [LARGE SCALE GENOMIC DNA]</scope>
    <source>
        <strain evidence="2 3">DSM 21838</strain>
    </source>
</reference>
<name>A0A2A9EH59_9MICO</name>
<keyword evidence="1" id="KW-1133">Transmembrane helix</keyword>
<dbReference type="AlphaFoldDB" id="A0A2A9EH59"/>
<evidence type="ECO:0000256" key="1">
    <source>
        <dbReference type="SAM" id="Phobius"/>
    </source>
</evidence>
<keyword evidence="1" id="KW-0812">Transmembrane</keyword>
<feature type="transmembrane region" description="Helical" evidence="1">
    <location>
        <begin position="52"/>
        <end position="70"/>
    </location>
</feature>
<accession>A0A2A9EH59</accession>
<protein>
    <submittedName>
        <fullName evidence="2">Uncharacterized protein</fullName>
    </submittedName>
</protein>
<dbReference type="EMBL" id="PDJI01000004">
    <property type="protein sequence ID" value="PFG38183.1"/>
    <property type="molecule type" value="Genomic_DNA"/>
</dbReference>
<feature type="transmembrane region" description="Helical" evidence="1">
    <location>
        <begin position="26"/>
        <end position="46"/>
    </location>
</feature>